<sequence>MDVLPFDSPRYRFALAVLTEAIEPRSSTLVGRYLLADRFQQNDQHLTLLLAYLRQFAGLEPAGLPENVRDVRENLMEAVSAITGAVVLADVSAARARCFDRVAVWHRGAWRGAENEASIRRTRFDALTRNPGTEPLLISEYERYAHGSAKQLEDVGDYNGRVPVLGFVGARQRAGVEGATLVVITDETDYASTEPVDPARGADLSDPDETCCKKLPSRWTPSGAARFQALAARPRGGSAPSVRPIGAALIEGRRAPLVNGKVCLVSDTPDGCFLVLMQRSARTSNAPSVLGPTAGGVVELQVHDDLRDGDPFGAVDILGGTARELTEELGLTKSDYILEPSCAFLSNSAPRSMSESVITKGEVLCTVLSTGRTALGPDGFLERRYRASPSKGRYESDGLLFVPMGDCAQDFATTLSTHAFVRGESLVYPAAADRERIVANLEQSALIGALYASAMLYGPTATIEAFSTGDYWSTPWWARRWPEGTPRIVHEPAALIASSTARDSPLPGWVDGLFGVGAYSSAAVGSGLPGRPEEVGADGFQ</sequence>
<evidence type="ECO:0008006" key="3">
    <source>
        <dbReference type="Google" id="ProtNLM"/>
    </source>
</evidence>
<protein>
    <recommendedName>
        <fullName evidence="3">Nudix hydrolase domain-containing protein</fullName>
    </recommendedName>
</protein>
<organism evidence="1 2">
    <name type="scientific">Gordonia caeni</name>
    <dbReference type="NCBI Taxonomy" id="1007097"/>
    <lineage>
        <taxon>Bacteria</taxon>
        <taxon>Bacillati</taxon>
        <taxon>Actinomycetota</taxon>
        <taxon>Actinomycetes</taxon>
        <taxon>Mycobacteriales</taxon>
        <taxon>Gordoniaceae</taxon>
        <taxon>Gordonia</taxon>
    </lineage>
</organism>
<reference evidence="2" key="1">
    <citation type="journal article" date="2019" name="Int. J. Syst. Evol. Microbiol.">
        <title>The Global Catalogue of Microorganisms (GCM) 10K type strain sequencing project: providing services to taxonomists for standard genome sequencing and annotation.</title>
        <authorList>
            <consortium name="The Broad Institute Genomics Platform"/>
            <consortium name="The Broad Institute Genome Sequencing Center for Infectious Disease"/>
            <person name="Wu L."/>
            <person name="Ma J."/>
        </authorList>
    </citation>
    <scope>NUCLEOTIDE SEQUENCE [LARGE SCALE GENOMIC DNA]</scope>
    <source>
        <strain evidence="2">JCM 16923</strain>
    </source>
</reference>
<proteinExistence type="predicted"/>
<keyword evidence="2" id="KW-1185">Reference proteome</keyword>
<name>A0ABP7PN38_9ACTN</name>
<evidence type="ECO:0000313" key="2">
    <source>
        <dbReference type="Proteomes" id="UP001418444"/>
    </source>
</evidence>
<dbReference type="Proteomes" id="UP001418444">
    <property type="component" value="Unassembled WGS sequence"/>
</dbReference>
<evidence type="ECO:0000313" key="1">
    <source>
        <dbReference type="EMBL" id="GAA3968482.1"/>
    </source>
</evidence>
<accession>A0ABP7PN38</accession>
<dbReference type="RefSeq" id="WP_344785499.1">
    <property type="nucleotide sequence ID" value="NZ_BAAAZW010000010.1"/>
</dbReference>
<comment type="caution">
    <text evidence="1">The sequence shown here is derived from an EMBL/GenBank/DDBJ whole genome shotgun (WGS) entry which is preliminary data.</text>
</comment>
<gene>
    <name evidence="1" type="ORF">GCM10022231_31910</name>
</gene>
<dbReference type="EMBL" id="BAAAZW010000010">
    <property type="protein sequence ID" value="GAA3968482.1"/>
    <property type="molecule type" value="Genomic_DNA"/>
</dbReference>